<proteinExistence type="inferred from homology"/>
<name>A0A7S7NQC6_PALFE</name>
<dbReference type="RefSeq" id="WP_194449523.1">
    <property type="nucleotide sequence ID" value="NZ_CP063849.1"/>
</dbReference>
<dbReference type="KEGG" id="pfer:IRI77_34820"/>
<dbReference type="Gene3D" id="3.20.20.70">
    <property type="entry name" value="Aldolase class I"/>
    <property type="match status" value="1"/>
</dbReference>
<keyword evidence="7 8" id="KW-0456">Lyase</keyword>
<feature type="domain" description="Indole-3-glycerol phosphate synthase" evidence="9">
    <location>
        <begin position="9"/>
        <end position="259"/>
    </location>
</feature>
<keyword evidence="11" id="KW-1185">Reference proteome</keyword>
<dbReference type="AlphaFoldDB" id="A0A7S7NQC6"/>
<dbReference type="Proteomes" id="UP000593892">
    <property type="component" value="Chromosome"/>
</dbReference>
<evidence type="ECO:0000313" key="11">
    <source>
        <dbReference type="Proteomes" id="UP000593892"/>
    </source>
</evidence>
<dbReference type="FunFam" id="3.20.20.70:FF:000024">
    <property type="entry name" value="Indole-3-glycerol phosphate synthase"/>
    <property type="match status" value="1"/>
</dbReference>
<comment type="similarity">
    <text evidence="8">Belongs to the TrpC family.</text>
</comment>
<sequence>MSASIPDILARIVEVKRQEVAEKSKLRRSIEQSANFQKGQRRDFRQALLKKQPAIISEIKKASPSKGVLSHDFNPGLQAKQYSEGGAAALSVLTDKQFFQGSLSDLKTARATVFLPVLRKDFTIDEIDVLEAAASGADAILLIAAILSREELQHLRELASRFELSSLVEVHDEEDLDKALESGAEIIGVNNRNLRTFEVSLETSERLAARMPASMLKVAESGIHSRADVERLTASGFHAFLVGEHLMKSNDPTAALKALIG</sequence>
<comment type="catalytic activity">
    <reaction evidence="1 8">
        <text>1-(2-carboxyphenylamino)-1-deoxy-D-ribulose 5-phosphate + H(+) = (1S,2R)-1-C-(indol-3-yl)glycerol 3-phosphate + CO2 + H2O</text>
        <dbReference type="Rhea" id="RHEA:23476"/>
        <dbReference type="ChEBI" id="CHEBI:15377"/>
        <dbReference type="ChEBI" id="CHEBI:15378"/>
        <dbReference type="ChEBI" id="CHEBI:16526"/>
        <dbReference type="ChEBI" id="CHEBI:58613"/>
        <dbReference type="ChEBI" id="CHEBI:58866"/>
        <dbReference type="EC" id="4.1.1.48"/>
    </reaction>
</comment>
<dbReference type="UniPathway" id="UPA00035">
    <property type="reaction ID" value="UER00043"/>
</dbReference>
<dbReference type="EMBL" id="CP063849">
    <property type="protein sequence ID" value="QOY87856.1"/>
    <property type="molecule type" value="Genomic_DNA"/>
</dbReference>
<keyword evidence="6 8" id="KW-0057">Aromatic amino acid biosynthesis</keyword>
<dbReference type="PANTHER" id="PTHR22854">
    <property type="entry name" value="TRYPTOPHAN BIOSYNTHESIS PROTEIN"/>
    <property type="match status" value="1"/>
</dbReference>
<evidence type="ECO:0000256" key="1">
    <source>
        <dbReference type="ARBA" id="ARBA00001633"/>
    </source>
</evidence>
<dbReference type="GO" id="GO:0004425">
    <property type="term" value="F:indole-3-glycerol-phosphate synthase activity"/>
    <property type="evidence" value="ECO:0007669"/>
    <property type="project" value="UniProtKB-UniRule"/>
</dbReference>
<evidence type="ECO:0000256" key="8">
    <source>
        <dbReference type="HAMAP-Rule" id="MF_00134"/>
    </source>
</evidence>
<accession>A0A7S7NQC6</accession>
<reference evidence="10 11" key="1">
    <citation type="submission" date="2020-10" db="EMBL/GenBank/DDBJ databases">
        <title>Complete genome sequence of Paludibaculum fermentans P105T, a facultatively anaerobic acidobacterium capable of dissimilatory Fe(III) reduction.</title>
        <authorList>
            <person name="Dedysh S.N."/>
            <person name="Beletsky A.V."/>
            <person name="Kulichevskaya I.S."/>
            <person name="Mardanov A.V."/>
            <person name="Ravin N.V."/>
        </authorList>
    </citation>
    <scope>NUCLEOTIDE SEQUENCE [LARGE SCALE GENOMIC DNA]</scope>
    <source>
        <strain evidence="10 11">P105</strain>
    </source>
</reference>
<dbReference type="GO" id="GO:0000162">
    <property type="term" value="P:L-tryptophan biosynthetic process"/>
    <property type="evidence" value="ECO:0007669"/>
    <property type="project" value="UniProtKB-UniRule"/>
</dbReference>
<evidence type="ECO:0000313" key="10">
    <source>
        <dbReference type="EMBL" id="QOY87856.1"/>
    </source>
</evidence>
<dbReference type="InterPro" id="IPR001468">
    <property type="entry name" value="Indole-3-GlycerolPSynthase_CS"/>
</dbReference>
<evidence type="ECO:0000256" key="5">
    <source>
        <dbReference type="ARBA" id="ARBA00022822"/>
    </source>
</evidence>
<dbReference type="HAMAP" id="MF_00134_B">
    <property type="entry name" value="IGPS_B"/>
    <property type="match status" value="1"/>
</dbReference>
<evidence type="ECO:0000256" key="2">
    <source>
        <dbReference type="ARBA" id="ARBA00004696"/>
    </source>
</evidence>
<organism evidence="10 11">
    <name type="scientific">Paludibaculum fermentans</name>
    <dbReference type="NCBI Taxonomy" id="1473598"/>
    <lineage>
        <taxon>Bacteria</taxon>
        <taxon>Pseudomonadati</taxon>
        <taxon>Acidobacteriota</taxon>
        <taxon>Terriglobia</taxon>
        <taxon>Bryobacterales</taxon>
        <taxon>Bryobacteraceae</taxon>
        <taxon>Paludibaculum</taxon>
    </lineage>
</organism>
<keyword evidence="4 8" id="KW-0210">Decarboxylase</keyword>
<evidence type="ECO:0000259" key="9">
    <source>
        <dbReference type="Pfam" id="PF00218"/>
    </source>
</evidence>
<dbReference type="InterPro" id="IPR045186">
    <property type="entry name" value="Indole-3-glycerol_P_synth"/>
</dbReference>
<comment type="pathway">
    <text evidence="2 8">Amino-acid biosynthesis; L-tryptophan biosynthesis; L-tryptophan from chorismate: step 4/5.</text>
</comment>
<gene>
    <name evidence="8 10" type="primary">trpC</name>
    <name evidence="10" type="ORF">IRI77_34820</name>
</gene>
<dbReference type="PROSITE" id="PS00614">
    <property type="entry name" value="IGPS"/>
    <property type="match status" value="1"/>
</dbReference>
<keyword evidence="3 8" id="KW-0028">Amino-acid biosynthesis</keyword>
<dbReference type="GO" id="GO:0004640">
    <property type="term" value="F:phosphoribosylanthranilate isomerase activity"/>
    <property type="evidence" value="ECO:0007669"/>
    <property type="project" value="TreeGrafter"/>
</dbReference>
<dbReference type="CDD" id="cd00331">
    <property type="entry name" value="IGPS"/>
    <property type="match status" value="1"/>
</dbReference>
<dbReference type="PANTHER" id="PTHR22854:SF2">
    <property type="entry name" value="INDOLE-3-GLYCEROL-PHOSPHATE SYNTHASE"/>
    <property type="match status" value="1"/>
</dbReference>
<evidence type="ECO:0000256" key="4">
    <source>
        <dbReference type="ARBA" id="ARBA00022793"/>
    </source>
</evidence>
<dbReference type="NCBIfam" id="NF001377">
    <property type="entry name" value="PRK00278.2-4"/>
    <property type="match status" value="1"/>
</dbReference>
<evidence type="ECO:0000256" key="6">
    <source>
        <dbReference type="ARBA" id="ARBA00023141"/>
    </source>
</evidence>
<dbReference type="InterPro" id="IPR013785">
    <property type="entry name" value="Aldolase_TIM"/>
</dbReference>
<evidence type="ECO:0000256" key="7">
    <source>
        <dbReference type="ARBA" id="ARBA00023239"/>
    </source>
</evidence>
<dbReference type="Pfam" id="PF00218">
    <property type="entry name" value="IGPS"/>
    <property type="match status" value="1"/>
</dbReference>
<keyword evidence="5 8" id="KW-0822">Tryptophan biosynthesis</keyword>
<protein>
    <recommendedName>
        <fullName evidence="8">Indole-3-glycerol phosphate synthase</fullName>
        <shortName evidence="8">IGPS</shortName>
        <ecNumber evidence="8">4.1.1.48</ecNumber>
    </recommendedName>
</protein>
<evidence type="ECO:0000256" key="3">
    <source>
        <dbReference type="ARBA" id="ARBA00022605"/>
    </source>
</evidence>
<dbReference type="InterPro" id="IPR011060">
    <property type="entry name" value="RibuloseP-bd_barrel"/>
</dbReference>
<dbReference type="SUPFAM" id="SSF51366">
    <property type="entry name" value="Ribulose-phoshate binding barrel"/>
    <property type="match status" value="1"/>
</dbReference>
<dbReference type="EC" id="4.1.1.48" evidence="8"/>
<dbReference type="InterPro" id="IPR013798">
    <property type="entry name" value="Indole-3-glycerol_P_synth_dom"/>
</dbReference>